<gene>
    <name evidence="1" type="ORF">OPR82_10225</name>
</gene>
<dbReference type="RefSeq" id="WP_265984682.1">
    <property type="nucleotide sequence ID" value="NZ_JAPHAV010000003.1"/>
</dbReference>
<evidence type="ECO:0000313" key="2">
    <source>
        <dbReference type="Proteomes" id="UP001301216"/>
    </source>
</evidence>
<name>A0ABT3QNH2_9HYPH</name>
<sequence>MGVIAQVNNDYTHALVLDRQSAALLKSVIREMIAIKQNLLKALQDKGFDLRTFVLKTPTGNRIDVGHKIYRS</sequence>
<keyword evidence="2" id="KW-1185">Reference proteome</keyword>
<organism evidence="1 2">
    <name type="scientific">Ochrobactrum chromiisoli</name>
    <dbReference type="NCBI Taxonomy" id="2993941"/>
    <lineage>
        <taxon>Bacteria</taxon>
        <taxon>Pseudomonadati</taxon>
        <taxon>Pseudomonadota</taxon>
        <taxon>Alphaproteobacteria</taxon>
        <taxon>Hyphomicrobiales</taxon>
        <taxon>Brucellaceae</taxon>
        <taxon>Brucella/Ochrobactrum group</taxon>
        <taxon>Ochrobactrum</taxon>
    </lineage>
</organism>
<reference evidence="1 2" key="1">
    <citation type="submission" date="2022-11" db="EMBL/GenBank/DDBJ databases">
        <title>Brucella sp. YY2X, whole genome shotgun sequencing project.</title>
        <authorList>
            <person name="Yang Y."/>
        </authorList>
    </citation>
    <scope>NUCLEOTIDE SEQUENCE [LARGE SCALE GENOMIC DNA]</scope>
    <source>
        <strain evidence="1 2">YY2X</strain>
    </source>
</reference>
<comment type="caution">
    <text evidence="1">The sequence shown here is derived from an EMBL/GenBank/DDBJ whole genome shotgun (WGS) entry which is preliminary data.</text>
</comment>
<protein>
    <submittedName>
        <fullName evidence="1">Uncharacterized protein</fullName>
    </submittedName>
</protein>
<accession>A0ABT3QNH2</accession>
<dbReference type="Proteomes" id="UP001301216">
    <property type="component" value="Unassembled WGS sequence"/>
</dbReference>
<evidence type="ECO:0000313" key="1">
    <source>
        <dbReference type="EMBL" id="MCX2697154.1"/>
    </source>
</evidence>
<proteinExistence type="predicted"/>
<dbReference type="EMBL" id="JAPHAV010000003">
    <property type="protein sequence ID" value="MCX2697154.1"/>
    <property type="molecule type" value="Genomic_DNA"/>
</dbReference>